<dbReference type="Gene3D" id="3.30.420.10">
    <property type="entry name" value="Ribonuclease H-like superfamily/Ribonuclease H"/>
    <property type="match status" value="1"/>
</dbReference>
<dbReference type="EMBL" id="CP092869">
    <property type="protein sequence ID" value="UYV70563.1"/>
    <property type="molecule type" value="Genomic_DNA"/>
</dbReference>
<dbReference type="Proteomes" id="UP001235939">
    <property type="component" value="Chromosome 07"/>
</dbReference>
<reference evidence="1 2" key="1">
    <citation type="submission" date="2022-01" db="EMBL/GenBank/DDBJ databases">
        <title>A chromosomal length assembly of Cordylochernes scorpioides.</title>
        <authorList>
            <person name="Zeh D."/>
            <person name="Zeh J."/>
        </authorList>
    </citation>
    <scope>NUCLEOTIDE SEQUENCE [LARGE SCALE GENOMIC DNA]</scope>
    <source>
        <strain evidence="1">IN4F17</strain>
        <tissue evidence="1">Whole Body</tissue>
    </source>
</reference>
<dbReference type="InterPro" id="IPR036397">
    <property type="entry name" value="RNaseH_sf"/>
</dbReference>
<name>A0ABY6KP13_9ARAC</name>
<evidence type="ECO:0008006" key="3">
    <source>
        <dbReference type="Google" id="ProtNLM"/>
    </source>
</evidence>
<proteinExistence type="predicted"/>
<gene>
    <name evidence="1" type="ORF">LAZ67_7003540</name>
</gene>
<protein>
    <recommendedName>
        <fullName evidence="3">Transposase</fullName>
    </recommendedName>
</protein>
<organism evidence="1 2">
    <name type="scientific">Cordylochernes scorpioides</name>
    <dbReference type="NCBI Taxonomy" id="51811"/>
    <lineage>
        <taxon>Eukaryota</taxon>
        <taxon>Metazoa</taxon>
        <taxon>Ecdysozoa</taxon>
        <taxon>Arthropoda</taxon>
        <taxon>Chelicerata</taxon>
        <taxon>Arachnida</taxon>
        <taxon>Pseudoscorpiones</taxon>
        <taxon>Cheliferoidea</taxon>
        <taxon>Chernetidae</taxon>
        <taxon>Cordylochernes</taxon>
    </lineage>
</organism>
<keyword evidence="2" id="KW-1185">Reference proteome</keyword>
<evidence type="ECO:0000313" key="2">
    <source>
        <dbReference type="Proteomes" id="UP001235939"/>
    </source>
</evidence>
<sequence length="209" mass="23562">MSQDSNPILRRIDEVDMAEPTLTKEMKRHAVIVSLAAGHTDSETVTFLKVAPSFVFIVRRELEAAKGDVVKFSQRKQHCRRSDSIRTFKSRVQAAIDEDPGKLMRELTREVQVDEATHLSIEGDVSTYFTPGSRVNALAYTEVLATVIKPWIAAVARGRPYVIQQDSAPSHTARTTQEWMAENLHDHVTPNVWPPAHQMSIRWTIQCGT</sequence>
<evidence type="ECO:0000313" key="1">
    <source>
        <dbReference type="EMBL" id="UYV70563.1"/>
    </source>
</evidence>
<accession>A0ABY6KP13</accession>